<evidence type="ECO:0000256" key="1">
    <source>
        <dbReference type="SAM" id="MobiDB-lite"/>
    </source>
</evidence>
<feature type="region of interest" description="Disordered" evidence="1">
    <location>
        <begin position="1"/>
        <end position="34"/>
    </location>
</feature>
<sequence length="57" mass="6348">MIEQSSKIARELGGRVGRRQVSAPSVTPQVRNDDAMSVREVFDDRLIHYAGDHHAMG</sequence>
<proteinExistence type="predicted"/>
<protein>
    <submittedName>
        <fullName evidence="2">Uncharacterized protein</fullName>
    </submittedName>
</protein>
<keyword evidence="3" id="KW-1185">Reference proteome</keyword>
<gene>
    <name evidence="2" type="ORF">MESS2_280011</name>
</gene>
<evidence type="ECO:0000313" key="2">
    <source>
        <dbReference type="EMBL" id="CCV06129.1"/>
    </source>
</evidence>
<dbReference type="EMBL" id="CAUM01000093">
    <property type="protein sequence ID" value="CCV06129.1"/>
    <property type="molecule type" value="Genomic_DNA"/>
</dbReference>
<name>M5EN01_9HYPH</name>
<organism evidence="2 3">
    <name type="scientific">Mesorhizobium metallidurans STM 2683</name>
    <dbReference type="NCBI Taxonomy" id="1297569"/>
    <lineage>
        <taxon>Bacteria</taxon>
        <taxon>Pseudomonadati</taxon>
        <taxon>Pseudomonadota</taxon>
        <taxon>Alphaproteobacteria</taxon>
        <taxon>Hyphomicrobiales</taxon>
        <taxon>Phyllobacteriaceae</taxon>
        <taxon>Mesorhizobium</taxon>
    </lineage>
</organism>
<accession>M5EN01</accession>
<evidence type="ECO:0000313" key="3">
    <source>
        <dbReference type="Proteomes" id="UP000012062"/>
    </source>
</evidence>
<reference evidence="2 3" key="1">
    <citation type="submission" date="2013-02" db="EMBL/GenBank/DDBJ databases">
        <authorList>
            <person name="Genoscope - CEA"/>
        </authorList>
    </citation>
    <scope>NUCLEOTIDE SEQUENCE [LARGE SCALE GENOMIC DNA]</scope>
    <source>
        <strain evidence="2 3">STM 2683</strain>
    </source>
</reference>
<dbReference type="AlphaFoldDB" id="M5EN01"/>
<dbReference type="Proteomes" id="UP000012062">
    <property type="component" value="Unassembled WGS sequence"/>
</dbReference>
<comment type="caution">
    <text evidence="2">The sequence shown here is derived from an EMBL/GenBank/DDBJ whole genome shotgun (WGS) entry which is preliminary data.</text>
</comment>